<feature type="transmembrane region" description="Helical" evidence="1">
    <location>
        <begin position="156"/>
        <end position="180"/>
    </location>
</feature>
<sequence>MKISGEISNSTQFIANLLQWALFGVLTIQLYLYYQAFPNDRLLTKCLVYSVYCIQLVDIVMSVCDAFEIFGYGFGDFAALGPIRLAWFTSPVITALVSFIVQSFYAFRLHVISKSRIIPALIVAASVAVSVSGFVTGRFTWEAGAATALHTKKLSISVGVWLIGSALIDIIIAVCMTYFLMVNDTGFRKTRALITKLVRLTIETGSVTALVALTTVILFFAFPGRPYYITPVNIMPMVYANTMFAVQNARFHISGGRSTQSSFTNMSFSLPLHLRNTGSISGSASHPDPIISSSVGGLDASMEMDVVDKGSGNLRAYV</sequence>
<keyword evidence="4" id="KW-1185">Reference proteome</keyword>
<feature type="transmembrane region" description="Helical" evidence="1">
    <location>
        <begin position="117"/>
        <end position="136"/>
    </location>
</feature>
<keyword evidence="1" id="KW-1133">Transmembrane helix</keyword>
<keyword evidence="1" id="KW-0812">Transmembrane</keyword>
<keyword evidence="1" id="KW-0472">Membrane</keyword>
<dbReference type="PANTHER" id="PTHR40465">
    <property type="entry name" value="CHROMOSOME 1, WHOLE GENOME SHOTGUN SEQUENCE"/>
    <property type="match status" value="1"/>
</dbReference>
<comment type="caution">
    <text evidence="3">The sequence shown here is derived from an EMBL/GenBank/DDBJ whole genome shotgun (WGS) entry which is preliminary data.</text>
</comment>
<organism evidence="3 4">
    <name type="scientific">Mycena venus</name>
    <dbReference type="NCBI Taxonomy" id="2733690"/>
    <lineage>
        <taxon>Eukaryota</taxon>
        <taxon>Fungi</taxon>
        <taxon>Dikarya</taxon>
        <taxon>Basidiomycota</taxon>
        <taxon>Agaricomycotina</taxon>
        <taxon>Agaricomycetes</taxon>
        <taxon>Agaricomycetidae</taxon>
        <taxon>Agaricales</taxon>
        <taxon>Marasmiineae</taxon>
        <taxon>Mycenaceae</taxon>
        <taxon>Mycena</taxon>
    </lineage>
</organism>
<feature type="transmembrane region" description="Helical" evidence="1">
    <location>
        <begin position="85"/>
        <end position="105"/>
    </location>
</feature>
<feature type="domain" description="DUF6534" evidence="2">
    <location>
        <begin position="165"/>
        <end position="251"/>
    </location>
</feature>
<protein>
    <recommendedName>
        <fullName evidence="2">DUF6534 domain-containing protein</fullName>
    </recommendedName>
</protein>
<evidence type="ECO:0000313" key="3">
    <source>
        <dbReference type="EMBL" id="KAF7360006.1"/>
    </source>
</evidence>
<name>A0A8H6YKL9_9AGAR</name>
<dbReference type="OrthoDB" id="2536347at2759"/>
<dbReference type="Pfam" id="PF20152">
    <property type="entry name" value="DUF6534"/>
    <property type="match status" value="1"/>
</dbReference>
<dbReference type="Proteomes" id="UP000620124">
    <property type="component" value="Unassembled WGS sequence"/>
</dbReference>
<evidence type="ECO:0000313" key="4">
    <source>
        <dbReference type="Proteomes" id="UP000620124"/>
    </source>
</evidence>
<feature type="transmembrane region" description="Helical" evidence="1">
    <location>
        <begin position="200"/>
        <end position="222"/>
    </location>
</feature>
<dbReference type="InterPro" id="IPR045339">
    <property type="entry name" value="DUF6534"/>
</dbReference>
<dbReference type="EMBL" id="JACAZI010000005">
    <property type="protein sequence ID" value="KAF7360006.1"/>
    <property type="molecule type" value="Genomic_DNA"/>
</dbReference>
<dbReference type="AlphaFoldDB" id="A0A8H6YKL9"/>
<feature type="transmembrane region" description="Helical" evidence="1">
    <location>
        <begin position="13"/>
        <end position="34"/>
    </location>
</feature>
<proteinExistence type="predicted"/>
<reference evidence="3" key="1">
    <citation type="submission" date="2020-05" db="EMBL/GenBank/DDBJ databases">
        <title>Mycena genomes resolve the evolution of fungal bioluminescence.</title>
        <authorList>
            <person name="Tsai I.J."/>
        </authorList>
    </citation>
    <scope>NUCLEOTIDE SEQUENCE</scope>
    <source>
        <strain evidence="3">CCC161011</strain>
    </source>
</reference>
<gene>
    <name evidence="3" type="ORF">MVEN_00728000</name>
</gene>
<accession>A0A8H6YKL9</accession>
<evidence type="ECO:0000259" key="2">
    <source>
        <dbReference type="Pfam" id="PF20152"/>
    </source>
</evidence>
<dbReference type="PANTHER" id="PTHR40465:SF1">
    <property type="entry name" value="DUF6534 DOMAIN-CONTAINING PROTEIN"/>
    <property type="match status" value="1"/>
</dbReference>
<evidence type="ECO:0000256" key="1">
    <source>
        <dbReference type="SAM" id="Phobius"/>
    </source>
</evidence>